<dbReference type="OrthoDB" id="542683at2759"/>
<evidence type="ECO:0000313" key="2">
    <source>
        <dbReference type="Proteomes" id="UP000000759"/>
    </source>
</evidence>
<dbReference type="RefSeq" id="XP_002182521.1">
    <property type="nucleotide sequence ID" value="XM_002182485.1"/>
</dbReference>
<dbReference type="PaxDb" id="2850-Phatr38548"/>
<gene>
    <name evidence="1" type="ORF">PHATRDRAFT_48155</name>
</gene>
<dbReference type="HOGENOM" id="CLU_738660_0_0_1"/>
<dbReference type="GeneID" id="7203301"/>
<keyword evidence="2" id="KW-1185">Reference proteome</keyword>
<evidence type="ECO:0000313" key="1">
    <source>
        <dbReference type="EMBL" id="EEC45808.1"/>
    </source>
</evidence>
<dbReference type="SUPFAM" id="SSF53335">
    <property type="entry name" value="S-adenosyl-L-methionine-dependent methyltransferases"/>
    <property type="match status" value="1"/>
</dbReference>
<dbReference type="InterPro" id="IPR029063">
    <property type="entry name" value="SAM-dependent_MTases_sf"/>
</dbReference>
<dbReference type="Gene3D" id="3.40.50.150">
    <property type="entry name" value="Vaccinia Virus protein VP39"/>
    <property type="match status" value="1"/>
</dbReference>
<organism evidence="1 2">
    <name type="scientific">Phaeodactylum tricornutum (strain CCAP 1055/1)</name>
    <dbReference type="NCBI Taxonomy" id="556484"/>
    <lineage>
        <taxon>Eukaryota</taxon>
        <taxon>Sar</taxon>
        <taxon>Stramenopiles</taxon>
        <taxon>Ochrophyta</taxon>
        <taxon>Bacillariophyta</taxon>
        <taxon>Bacillariophyceae</taxon>
        <taxon>Bacillariophycidae</taxon>
        <taxon>Naviculales</taxon>
        <taxon>Phaeodactylaceae</taxon>
        <taxon>Phaeodactylum</taxon>
    </lineage>
</organism>
<dbReference type="CDD" id="cd02440">
    <property type="entry name" value="AdoMet_MTases"/>
    <property type="match status" value="1"/>
</dbReference>
<accession>B7G665</accession>
<dbReference type="Proteomes" id="UP000000759">
    <property type="component" value="Chromosome 16"/>
</dbReference>
<reference evidence="1 2" key="1">
    <citation type="journal article" date="2008" name="Nature">
        <title>The Phaeodactylum genome reveals the evolutionary history of diatom genomes.</title>
        <authorList>
            <person name="Bowler C."/>
            <person name="Allen A.E."/>
            <person name="Badger J.H."/>
            <person name="Grimwood J."/>
            <person name="Jabbari K."/>
            <person name="Kuo A."/>
            <person name="Maheswari U."/>
            <person name="Martens C."/>
            <person name="Maumus F."/>
            <person name="Otillar R.P."/>
            <person name="Rayko E."/>
            <person name="Salamov A."/>
            <person name="Vandepoele K."/>
            <person name="Beszteri B."/>
            <person name="Gruber A."/>
            <person name="Heijde M."/>
            <person name="Katinka M."/>
            <person name="Mock T."/>
            <person name="Valentin K."/>
            <person name="Verret F."/>
            <person name="Berges J.A."/>
            <person name="Brownlee C."/>
            <person name="Cadoret J.P."/>
            <person name="Chiovitti A."/>
            <person name="Choi C.J."/>
            <person name="Coesel S."/>
            <person name="De Martino A."/>
            <person name="Detter J.C."/>
            <person name="Durkin C."/>
            <person name="Falciatore A."/>
            <person name="Fournet J."/>
            <person name="Haruta M."/>
            <person name="Huysman M.J."/>
            <person name="Jenkins B.D."/>
            <person name="Jiroutova K."/>
            <person name="Jorgensen R.E."/>
            <person name="Joubert Y."/>
            <person name="Kaplan A."/>
            <person name="Kroger N."/>
            <person name="Kroth P.G."/>
            <person name="La Roche J."/>
            <person name="Lindquist E."/>
            <person name="Lommer M."/>
            <person name="Martin-Jezequel V."/>
            <person name="Lopez P.J."/>
            <person name="Lucas S."/>
            <person name="Mangogna M."/>
            <person name="McGinnis K."/>
            <person name="Medlin L.K."/>
            <person name="Montsant A."/>
            <person name="Oudot-Le Secq M.P."/>
            <person name="Napoli C."/>
            <person name="Obornik M."/>
            <person name="Parker M.S."/>
            <person name="Petit J.L."/>
            <person name="Porcel B.M."/>
            <person name="Poulsen N."/>
            <person name="Robison M."/>
            <person name="Rychlewski L."/>
            <person name="Rynearson T.A."/>
            <person name="Schmutz J."/>
            <person name="Shapiro H."/>
            <person name="Siaut M."/>
            <person name="Stanley M."/>
            <person name="Sussman M.R."/>
            <person name="Taylor A.R."/>
            <person name="Vardi A."/>
            <person name="von Dassow P."/>
            <person name="Vyverman W."/>
            <person name="Willis A."/>
            <person name="Wyrwicz L.S."/>
            <person name="Rokhsar D.S."/>
            <person name="Weissenbach J."/>
            <person name="Armbrust E.V."/>
            <person name="Green B.R."/>
            <person name="Van de Peer Y."/>
            <person name="Grigoriev I.V."/>
        </authorList>
    </citation>
    <scope>NUCLEOTIDE SEQUENCE [LARGE SCALE GENOMIC DNA]</scope>
    <source>
        <strain evidence="1 2">CCAP 1055/1</strain>
    </source>
</reference>
<dbReference type="InParanoid" id="B7G665"/>
<dbReference type="EMBL" id="CM000618">
    <property type="protein sequence ID" value="EEC45808.1"/>
    <property type="molecule type" value="Genomic_DNA"/>
</dbReference>
<evidence type="ECO:0008006" key="3">
    <source>
        <dbReference type="Google" id="ProtNLM"/>
    </source>
</evidence>
<reference evidence="2" key="2">
    <citation type="submission" date="2008-08" db="EMBL/GenBank/DDBJ databases">
        <authorList>
            <consortium name="Diatom Consortium"/>
            <person name="Grigoriev I."/>
            <person name="Grimwood J."/>
            <person name="Kuo A."/>
            <person name="Otillar R.P."/>
            <person name="Salamov A."/>
            <person name="Detter J.C."/>
            <person name="Lindquist E."/>
            <person name="Shapiro H."/>
            <person name="Lucas S."/>
            <person name="Glavina del Rio T."/>
            <person name="Pitluck S."/>
            <person name="Rokhsar D."/>
            <person name="Bowler C."/>
        </authorList>
    </citation>
    <scope>GENOME REANNOTATION</scope>
    <source>
        <strain evidence="2">CCAP 1055/1</strain>
    </source>
</reference>
<dbReference type="KEGG" id="pti:PHATRDRAFT_48155"/>
<protein>
    <recommendedName>
        <fullName evidence="3">CCHC-type domain-containing protein</fullName>
    </recommendedName>
</protein>
<dbReference type="eggNOG" id="ENOG502SAJ2">
    <property type="taxonomic scope" value="Eukaryota"/>
</dbReference>
<sequence>MQDLLEEAEGTFATESTVKELRCPFVLELWDEARAVRWDYADGERVYYRPKQRSGVVRKRRRPVEDFNVDHSLYKPDSWSILVDGRVKPKSLTDCSKLLPLTASFGSLLVRVVPDTASFRHWAVAWSGPTDRVLEIGCSTGQTSRAFWKARVSSWVGMDTSSDMVQRTRIALQQQDTATGSARANYRVCHCDALLHPNQAELEARQFGPPTLVFVDIGGNRNLSGVVLMLDWVLTRSVGVEKRSSGERQPTRLVLVKSQALARALSLFHTDNNRTLPESPNENLASQEFCRRWFEDQLRQAQTATLPRHPLQASLVYSPISATQPICRYHNYSTCQKVETCPLDHRHCHLCQRPGHIALRCPVLRADIVKPFLQK</sequence>
<dbReference type="AlphaFoldDB" id="B7G665"/>
<name>B7G665_PHATC</name>
<proteinExistence type="predicted"/>